<feature type="compositionally biased region" description="Polar residues" evidence="1">
    <location>
        <begin position="78"/>
        <end position="87"/>
    </location>
</feature>
<evidence type="ECO:0000313" key="3">
    <source>
        <dbReference type="Proteomes" id="UP000283210"/>
    </source>
</evidence>
<name>A0A3S2PI86_ORYJA</name>
<evidence type="ECO:0000313" key="2">
    <source>
        <dbReference type="EMBL" id="RVE67377.1"/>
    </source>
</evidence>
<accession>A0A3S2PI86</accession>
<organism evidence="2 3">
    <name type="scientific">Oryzias javanicus</name>
    <name type="common">Javanese ricefish</name>
    <name type="synonym">Aplocheilus javanicus</name>
    <dbReference type="NCBI Taxonomy" id="123683"/>
    <lineage>
        <taxon>Eukaryota</taxon>
        <taxon>Metazoa</taxon>
        <taxon>Chordata</taxon>
        <taxon>Craniata</taxon>
        <taxon>Vertebrata</taxon>
        <taxon>Euteleostomi</taxon>
        <taxon>Actinopterygii</taxon>
        <taxon>Neopterygii</taxon>
        <taxon>Teleostei</taxon>
        <taxon>Neoteleostei</taxon>
        <taxon>Acanthomorphata</taxon>
        <taxon>Ovalentaria</taxon>
        <taxon>Atherinomorphae</taxon>
        <taxon>Beloniformes</taxon>
        <taxon>Adrianichthyidae</taxon>
        <taxon>Oryziinae</taxon>
        <taxon>Oryzias</taxon>
    </lineage>
</organism>
<sequence length="87" mass="9998">MSSRWVARAGLSAHLRGLLLRPPHKCARSTLRKSPGLCQQVQPHLEQQRETTRPQPWGPNDTERTPGGRRVSRFRKPTFTQKMKTGR</sequence>
<reference evidence="2 3" key="2">
    <citation type="submission" date="2019-01" db="EMBL/GenBank/DDBJ databases">
        <title>A chromosome length genome reference of the Java medaka (oryzias javanicus).</title>
        <authorList>
            <person name="Herpin A."/>
            <person name="Takehana Y."/>
            <person name="Naruse K."/>
            <person name="Ansai S."/>
            <person name="Kawaguchi M."/>
        </authorList>
    </citation>
    <scope>NUCLEOTIDE SEQUENCE [LARGE SCALE GENOMIC DNA]</scope>
    <source>
        <strain evidence="2">RS831</strain>
        <tissue evidence="2">Whole body</tissue>
    </source>
</reference>
<keyword evidence="3" id="KW-1185">Reference proteome</keyword>
<protein>
    <submittedName>
        <fullName evidence="2">Uncharacterized protein</fullName>
    </submittedName>
</protein>
<dbReference type="AlphaFoldDB" id="A0A3S2PI86"/>
<proteinExistence type="predicted"/>
<evidence type="ECO:0000256" key="1">
    <source>
        <dbReference type="SAM" id="MobiDB-lite"/>
    </source>
</evidence>
<gene>
    <name evidence="2" type="ORF">OJAV_G00102600</name>
</gene>
<reference evidence="2 3" key="1">
    <citation type="submission" date="2018-11" db="EMBL/GenBank/DDBJ databases">
        <authorList>
            <person name="Lopez-Roques C."/>
            <person name="Donnadieu C."/>
            <person name="Bouchez O."/>
            <person name="Klopp C."/>
            <person name="Cabau C."/>
            <person name="Zahm M."/>
        </authorList>
    </citation>
    <scope>NUCLEOTIDE SEQUENCE [LARGE SCALE GENOMIC DNA]</scope>
    <source>
        <strain evidence="2">RS831</strain>
        <tissue evidence="2">Whole body</tissue>
    </source>
</reference>
<feature type="region of interest" description="Disordered" evidence="1">
    <location>
        <begin position="28"/>
        <end position="87"/>
    </location>
</feature>
<dbReference type="EMBL" id="CM012446">
    <property type="protein sequence ID" value="RVE67377.1"/>
    <property type="molecule type" value="Genomic_DNA"/>
</dbReference>
<dbReference type="Proteomes" id="UP000283210">
    <property type="component" value="Chromosome 10"/>
</dbReference>